<evidence type="ECO:0000256" key="1">
    <source>
        <dbReference type="SAM" id="MobiDB-lite"/>
    </source>
</evidence>
<feature type="region of interest" description="Disordered" evidence="1">
    <location>
        <begin position="594"/>
        <end position="614"/>
    </location>
</feature>
<protein>
    <submittedName>
        <fullName evidence="2">Uncharacterized protein</fullName>
    </submittedName>
</protein>
<accession>A0A0L0FK34</accession>
<evidence type="ECO:0000313" key="2">
    <source>
        <dbReference type="EMBL" id="KNC77132.1"/>
    </source>
</evidence>
<evidence type="ECO:0000313" key="3">
    <source>
        <dbReference type="Proteomes" id="UP000054560"/>
    </source>
</evidence>
<dbReference type="AlphaFoldDB" id="A0A0L0FK34"/>
<feature type="region of interest" description="Disordered" evidence="1">
    <location>
        <begin position="101"/>
        <end position="133"/>
    </location>
</feature>
<gene>
    <name evidence="2" type="ORF">SARC_10398</name>
</gene>
<proteinExistence type="predicted"/>
<dbReference type="Proteomes" id="UP000054560">
    <property type="component" value="Unassembled WGS sequence"/>
</dbReference>
<dbReference type="GeneID" id="25910902"/>
<keyword evidence="3" id="KW-1185">Reference proteome</keyword>
<sequence length="614" mass="67160">MDVFRRVVRSQGIRIILYVDDLLLLGRSHEIRRHKAFIDALINELGLVFAEISSETSGSEPEDQSYVPKKHQTSAYSSVVVIPGPPPMGCLRGLRASAIRRRDTPGEPMELDEEGDTNIRSCHEEDRQDKRDGEAIRGEDYLVTGRQWITHKRFIEDREADNGNISTFGSDGLQYRTSRTTETMQSIQIDELSATTANLALSLSAPPVAGCYGLLIGEAEPSSGRFITNGEAVAVSLDDKGSLPIIPKVGRSKPDPRPRVSGQLLCAPGPSRKSEGVVTLRNALGSGAGDASPTGDDATHHLDQTGCTIDQVGVNNSILAESSMVAPHIVQHVPEFLILERGAVHYPENVAQKLKQAILPHQYMAELYEPTVSRTLATGGIEKTTETNYRLGLQYWDQFLSEDDSSSVAVGSVAQPSQTDVLQNFCAYLFYQGCTVAELKKYQSALKWRATQLNSFKQLVHHHRPEAGEGVQVLSIDMILQVTTSHKVDVATRALLAFYWCFGFRRLTLYHVAFEDVAFDNTNAVITDKMEHKSPHGMRRGFVAIDHSLGVSDDVIAAIPGVQPSSLKSYKRSNPITQGDRDLNGVLIGVPAPAALGDHQSSSVRKYDVSGGST</sequence>
<name>A0A0L0FK34_9EUKA</name>
<reference evidence="2 3" key="1">
    <citation type="submission" date="2011-02" db="EMBL/GenBank/DDBJ databases">
        <title>The Genome Sequence of Sphaeroforma arctica JP610.</title>
        <authorList>
            <consortium name="The Broad Institute Genome Sequencing Platform"/>
            <person name="Russ C."/>
            <person name="Cuomo C."/>
            <person name="Young S.K."/>
            <person name="Zeng Q."/>
            <person name="Gargeya S."/>
            <person name="Alvarado L."/>
            <person name="Berlin A."/>
            <person name="Chapman S.B."/>
            <person name="Chen Z."/>
            <person name="Freedman E."/>
            <person name="Gellesch M."/>
            <person name="Goldberg J."/>
            <person name="Griggs A."/>
            <person name="Gujja S."/>
            <person name="Heilman E."/>
            <person name="Heiman D."/>
            <person name="Howarth C."/>
            <person name="Mehta T."/>
            <person name="Neiman D."/>
            <person name="Pearson M."/>
            <person name="Roberts A."/>
            <person name="Saif S."/>
            <person name="Shea T."/>
            <person name="Shenoy N."/>
            <person name="Sisk P."/>
            <person name="Stolte C."/>
            <person name="Sykes S."/>
            <person name="White J."/>
            <person name="Yandava C."/>
            <person name="Burger G."/>
            <person name="Gray M.W."/>
            <person name="Holland P.W.H."/>
            <person name="King N."/>
            <person name="Lang F.B.F."/>
            <person name="Roger A.J."/>
            <person name="Ruiz-Trillo I."/>
            <person name="Haas B."/>
            <person name="Nusbaum C."/>
            <person name="Birren B."/>
        </authorList>
    </citation>
    <scope>NUCLEOTIDE SEQUENCE [LARGE SCALE GENOMIC DNA]</scope>
    <source>
        <strain evidence="2 3">JP610</strain>
    </source>
</reference>
<dbReference type="OrthoDB" id="7462124at2759"/>
<feature type="compositionally biased region" description="Basic and acidic residues" evidence="1">
    <location>
        <begin position="121"/>
        <end position="133"/>
    </location>
</feature>
<dbReference type="EMBL" id="KQ242830">
    <property type="protein sequence ID" value="KNC77132.1"/>
    <property type="molecule type" value="Genomic_DNA"/>
</dbReference>
<organism evidence="2 3">
    <name type="scientific">Sphaeroforma arctica JP610</name>
    <dbReference type="NCBI Taxonomy" id="667725"/>
    <lineage>
        <taxon>Eukaryota</taxon>
        <taxon>Ichthyosporea</taxon>
        <taxon>Ichthyophonida</taxon>
        <taxon>Sphaeroforma</taxon>
    </lineage>
</organism>
<dbReference type="RefSeq" id="XP_014151034.1">
    <property type="nucleotide sequence ID" value="XM_014295559.1"/>
</dbReference>